<dbReference type="HAMAP" id="MF_00244">
    <property type="entry name" value="NaMN_adenylyltr"/>
    <property type="match status" value="1"/>
</dbReference>
<dbReference type="InterPro" id="IPR014729">
    <property type="entry name" value="Rossmann-like_a/b/a_fold"/>
</dbReference>
<proteinExistence type="inferred from homology"/>
<comment type="catalytic activity">
    <reaction evidence="10 11">
        <text>nicotinate beta-D-ribonucleotide + ATP + H(+) = deamido-NAD(+) + diphosphate</text>
        <dbReference type="Rhea" id="RHEA:22860"/>
        <dbReference type="ChEBI" id="CHEBI:15378"/>
        <dbReference type="ChEBI" id="CHEBI:30616"/>
        <dbReference type="ChEBI" id="CHEBI:33019"/>
        <dbReference type="ChEBI" id="CHEBI:57502"/>
        <dbReference type="ChEBI" id="CHEBI:58437"/>
        <dbReference type="EC" id="2.7.7.18"/>
    </reaction>
</comment>
<dbReference type="NCBIfam" id="NF000839">
    <property type="entry name" value="PRK00071.1-1"/>
    <property type="match status" value="1"/>
</dbReference>
<name>A0A1P8UI41_9GAMM</name>
<dbReference type="GO" id="GO:0009435">
    <property type="term" value="P:NAD+ biosynthetic process"/>
    <property type="evidence" value="ECO:0007669"/>
    <property type="project" value="UniProtKB-UniRule"/>
</dbReference>
<dbReference type="Pfam" id="PF01467">
    <property type="entry name" value="CTP_transf_like"/>
    <property type="match status" value="1"/>
</dbReference>
<keyword evidence="9 11" id="KW-0520">NAD</keyword>
<dbReference type="NCBIfam" id="NF000840">
    <property type="entry name" value="PRK00071.1-3"/>
    <property type="match status" value="1"/>
</dbReference>
<evidence type="ECO:0000256" key="2">
    <source>
        <dbReference type="ARBA" id="ARBA00005019"/>
    </source>
</evidence>
<keyword evidence="14" id="KW-1185">Reference proteome</keyword>
<keyword evidence="5 11" id="KW-0808">Transferase</keyword>
<evidence type="ECO:0000256" key="5">
    <source>
        <dbReference type="ARBA" id="ARBA00022679"/>
    </source>
</evidence>
<dbReference type="Gene3D" id="3.40.50.620">
    <property type="entry name" value="HUPs"/>
    <property type="match status" value="1"/>
</dbReference>
<dbReference type="PANTHER" id="PTHR39321">
    <property type="entry name" value="NICOTINATE-NUCLEOTIDE ADENYLYLTRANSFERASE-RELATED"/>
    <property type="match status" value="1"/>
</dbReference>
<evidence type="ECO:0000256" key="3">
    <source>
        <dbReference type="ARBA" id="ARBA00009014"/>
    </source>
</evidence>
<reference evidence="13 14" key="1">
    <citation type="submission" date="2017-01" db="EMBL/GenBank/DDBJ databases">
        <title>Draft sequence of Acidihalobacter ferrooxidans strain DSM 14175 (strain V8).</title>
        <authorList>
            <person name="Khaleque H.N."/>
            <person name="Ramsay J.P."/>
            <person name="Murphy R.J.T."/>
            <person name="Kaksonen A.H."/>
            <person name="Boxall N.J."/>
            <person name="Watkin E.L.J."/>
        </authorList>
    </citation>
    <scope>NUCLEOTIDE SEQUENCE [LARGE SCALE GENOMIC DNA]</scope>
    <source>
        <strain evidence="13 14">V8</strain>
    </source>
</reference>
<evidence type="ECO:0000313" key="13">
    <source>
        <dbReference type="EMBL" id="APZ43515.1"/>
    </source>
</evidence>
<dbReference type="GO" id="GO:0005524">
    <property type="term" value="F:ATP binding"/>
    <property type="evidence" value="ECO:0007669"/>
    <property type="project" value="UniProtKB-KW"/>
</dbReference>
<dbReference type="KEGG" id="afy:BW247_10800"/>
<evidence type="ECO:0000259" key="12">
    <source>
        <dbReference type="Pfam" id="PF01467"/>
    </source>
</evidence>
<evidence type="ECO:0000256" key="4">
    <source>
        <dbReference type="ARBA" id="ARBA00022642"/>
    </source>
</evidence>
<comment type="similarity">
    <text evidence="3 11">Belongs to the NadD family.</text>
</comment>
<dbReference type="PANTHER" id="PTHR39321:SF3">
    <property type="entry name" value="PHOSPHOPANTETHEINE ADENYLYLTRANSFERASE"/>
    <property type="match status" value="1"/>
</dbReference>
<dbReference type="AlphaFoldDB" id="A0A1P8UI41"/>
<gene>
    <name evidence="11" type="primary">nadD</name>
    <name evidence="13" type="ORF">BW247_10800</name>
</gene>
<keyword evidence="8 11" id="KW-0067">ATP-binding</keyword>
<dbReference type="CDD" id="cd02165">
    <property type="entry name" value="NMNAT"/>
    <property type="match status" value="1"/>
</dbReference>
<evidence type="ECO:0000256" key="7">
    <source>
        <dbReference type="ARBA" id="ARBA00022741"/>
    </source>
</evidence>
<dbReference type="STRING" id="1765967.BW247_10800"/>
<comment type="pathway">
    <text evidence="2 11">Cofactor biosynthesis; NAD(+) biosynthesis; deamido-NAD(+) from nicotinate D-ribonucleotide: step 1/1.</text>
</comment>
<keyword evidence="4 11" id="KW-0662">Pyridine nucleotide biosynthesis</keyword>
<dbReference type="InterPro" id="IPR004821">
    <property type="entry name" value="Cyt_trans-like"/>
</dbReference>
<keyword evidence="7 11" id="KW-0547">Nucleotide-binding</keyword>
<dbReference type="GO" id="GO:0004515">
    <property type="term" value="F:nicotinate-nucleotide adenylyltransferase activity"/>
    <property type="evidence" value="ECO:0007669"/>
    <property type="project" value="UniProtKB-UniRule"/>
</dbReference>
<keyword evidence="6 11" id="KW-0548">Nucleotidyltransferase</keyword>
<organism evidence="13 14">
    <name type="scientific">Acidihalobacter ferrooxydans</name>
    <dbReference type="NCBI Taxonomy" id="1765967"/>
    <lineage>
        <taxon>Bacteria</taxon>
        <taxon>Pseudomonadati</taxon>
        <taxon>Pseudomonadota</taxon>
        <taxon>Gammaproteobacteria</taxon>
        <taxon>Chromatiales</taxon>
        <taxon>Ectothiorhodospiraceae</taxon>
        <taxon>Acidihalobacter</taxon>
    </lineage>
</organism>
<feature type="domain" description="Cytidyltransferase-like" evidence="12">
    <location>
        <begin position="4"/>
        <end position="182"/>
    </location>
</feature>
<evidence type="ECO:0000256" key="9">
    <source>
        <dbReference type="ARBA" id="ARBA00023027"/>
    </source>
</evidence>
<evidence type="ECO:0000256" key="1">
    <source>
        <dbReference type="ARBA" id="ARBA00002324"/>
    </source>
</evidence>
<dbReference type="InterPro" id="IPR005248">
    <property type="entry name" value="NadD/NMNAT"/>
</dbReference>
<dbReference type="OrthoDB" id="5295945at2"/>
<dbReference type="EC" id="2.7.7.18" evidence="11"/>
<evidence type="ECO:0000256" key="11">
    <source>
        <dbReference type="HAMAP-Rule" id="MF_00244"/>
    </source>
</evidence>
<dbReference type="SUPFAM" id="SSF52374">
    <property type="entry name" value="Nucleotidylyl transferase"/>
    <property type="match status" value="1"/>
</dbReference>
<dbReference type="UniPathway" id="UPA00253">
    <property type="reaction ID" value="UER00332"/>
</dbReference>
<comment type="function">
    <text evidence="1 11">Catalyzes the reversible adenylation of nicotinate mononucleotide (NaMN) to nicotinic acid adenine dinucleotide (NaAD).</text>
</comment>
<accession>A0A1P8UI41</accession>
<evidence type="ECO:0000313" key="14">
    <source>
        <dbReference type="Proteomes" id="UP000243807"/>
    </source>
</evidence>
<protein>
    <recommendedName>
        <fullName evidence="11">Probable nicotinate-nucleotide adenylyltransferase</fullName>
        <ecNumber evidence="11">2.7.7.18</ecNumber>
    </recommendedName>
    <alternativeName>
        <fullName evidence="11">Deamido-NAD(+) diphosphorylase</fullName>
    </alternativeName>
    <alternativeName>
        <fullName evidence="11">Deamido-NAD(+) pyrophosphorylase</fullName>
    </alternativeName>
    <alternativeName>
        <fullName evidence="11">Nicotinate mononucleotide adenylyltransferase</fullName>
        <shortName evidence="11">NaMN adenylyltransferase</shortName>
    </alternativeName>
</protein>
<dbReference type="RefSeq" id="WP_076837155.1">
    <property type="nucleotide sequence ID" value="NZ_CP019434.1"/>
</dbReference>
<dbReference type="NCBIfam" id="TIGR00482">
    <property type="entry name" value="nicotinate (nicotinamide) nucleotide adenylyltransferase"/>
    <property type="match status" value="1"/>
</dbReference>
<evidence type="ECO:0000256" key="8">
    <source>
        <dbReference type="ARBA" id="ARBA00022840"/>
    </source>
</evidence>
<dbReference type="EMBL" id="CP019434">
    <property type="protein sequence ID" value="APZ43515.1"/>
    <property type="molecule type" value="Genomic_DNA"/>
</dbReference>
<evidence type="ECO:0000256" key="6">
    <source>
        <dbReference type="ARBA" id="ARBA00022695"/>
    </source>
</evidence>
<dbReference type="Proteomes" id="UP000243807">
    <property type="component" value="Chromosome"/>
</dbReference>
<evidence type="ECO:0000256" key="10">
    <source>
        <dbReference type="ARBA" id="ARBA00048721"/>
    </source>
</evidence>
<sequence length="221" mass="23996">MIGLLGGTFDPIHFGHLRPALEIRDALGLDELRFLPCRIPPHRGTPRESAQTRAALVAQALADEAGFALDRRELGREGPSYTVDTLESFRAELGAQVGLCWIMGRDAFNGLPKWHRPHDVLRLAHIVVAQRPGEEGEPGAALAEMIAGRVSESLTELTQQPAGCVAFVDVTQLAISATMIREALARGQSARFLVPERVWETIRAEGLYGWKNAATEAANSG</sequence>